<reference evidence="2" key="1">
    <citation type="submission" date="2021-06" db="EMBL/GenBank/DDBJ databases">
        <authorList>
            <person name="Hodson N. C."/>
            <person name="Mongue J. A."/>
            <person name="Jaron S. K."/>
        </authorList>
    </citation>
    <scope>NUCLEOTIDE SEQUENCE</scope>
</reference>
<feature type="region of interest" description="Disordered" evidence="1">
    <location>
        <begin position="24"/>
        <end position="59"/>
    </location>
</feature>
<dbReference type="Proteomes" id="UP000708208">
    <property type="component" value="Unassembled WGS sequence"/>
</dbReference>
<gene>
    <name evidence="2" type="ORF">AFUS01_LOCUS39131</name>
</gene>
<accession>A0A8J2PV33</accession>
<comment type="caution">
    <text evidence="2">The sequence shown here is derived from an EMBL/GenBank/DDBJ whole genome shotgun (WGS) entry which is preliminary data.</text>
</comment>
<evidence type="ECO:0000256" key="1">
    <source>
        <dbReference type="SAM" id="MobiDB-lite"/>
    </source>
</evidence>
<feature type="compositionally biased region" description="Basic and acidic residues" evidence="1">
    <location>
        <begin position="30"/>
        <end position="42"/>
    </location>
</feature>
<evidence type="ECO:0000313" key="2">
    <source>
        <dbReference type="EMBL" id="CAG7829257.1"/>
    </source>
</evidence>
<dbReference type="AlphaFoldDB" id="A0A8J2PV33"/>
<protein>
    <submittedName>
        <fullName evidence="2">Uncharacterized protein</fullName>
    </submittedName>
</protein>
<sequence length="178" mass="19271">MEEVECFKSEKSFKVLEKIQLEEQSVAMSESERGNEALESSRKSLGFGISADPSSKSNGSLEMKALREVVEQMRSDQIFTTLRSYCPDGQLCGLKLTNCSTFNLINGVTCVIVVANGLNTSIKLRGCRSCERSNLVEVPPLGVEMLFATATLSIEAAIARMVGTKPVELPAVSGIQLS</sequence>
<proteinExistence type="predicted"/>
<evidence type="ECO:0000313" key="3">
    <source>
        <dbReference type="Proteomes" id="UP000708208"/>
    </source>
</evidence>
<keyword evidence="3" id="KW-1185">Reference proteome</keyword>
<name>A0A8J2PV33_9HEXA</name>
<organism evidence="2 3">
    <name type="scientific">Allacma fusca</name>
    <dbReference type="NCBI Taxonomy" id="39272"/>
    <lineage>
        <taxon>Eukaryota</taxon>
        <taxon>Metazoa</taxon>
        <taxon>Ecdysozoa</taxon>
        <taxon>Arthropoda</taxon>
        <taxon>Hexapoda</taxon>
        <taxon>Collembola</taxon>
        <taxon>Symphypleona</taxon>
        <taxon>Sminthuridae</taxon>
        <taxon>Allacma</taxon>
    </lineage>
</organism>
<dbReference type="EMBL" id="CAJVCH010550701">
    <property type="protein sequence ID" value="CAG7829257.1"/>
    <property type="molecule type" value="Genomic_DNA"/>
</dbReference>